<feature type="domain" description="VWFA" evidence="1">
    <location>
        <begin position="67"/>
        <end position="175"/>
    </location>
</feature>
<evidence type="ECO:0000313" key="2">
    <source>
        <dbReference type="EMBL" id="SDV49699.1"/>
    </source>
</evidence>
<gene>
    <name evidence="2" type="ORF">SAMN05216551_10961</name>
</gene>
<reference evidence="3" key="1">
    <citation type="submission" date="2016-09" db="EMBL/GenBank/DDBJ databases">
        <authorList>
            <person name="Varghese N."/>
            <person name="Submissions S."/>
        </authorList>
    </citation>
    <scope>NUCLEOTIDE SEQUENCE [LARGE SCALE GENOMIC DNA]</scope>
    <source>
        <strain evidence="3">JS23</strain>
    </source>
</reference>
<dbReference type="Gene3D" id="3.40.50.410">
    <property type="entry name" value="von Willebrand factor, type A domain"/>
    <property type="match status" value="1"/>
</dbReference>
<dbReference type="Proteomes" id="UP000243719">
    <property type="component" value="Unassembled WGS sequence"/>
</dbReference>
<dbReference type="InterPro" id="IPR052989">
    <property type="entry name" value="Mg-chelatase_DI-like"/>
</dbReference>
<proteinExistence type="predicted"/>
<dbReference type="Pfam" id="PF13519">
    <property type="entry name" value="VWA_2"/>
    <property type="match status" value="1"/>
</dbReference>
<dbReference type="STRING" id="1770053.SAMN05216551_10961"/>
<dbReference type="AlphaFoldDB" id="A0A1H2PS12"/>
<dbReference type="PANTHER" id="PTHR35023">
    <property type="entry name" value="CHELATASE-RELATED"/>
    <property type="match status" value="1"/>
</dbReference>
<keyword evidence="3" id="KW-1185">Reference proteome</keyword>
<protein>
    <submittedName>
        <fullName evidence="2">Magnesium chelatase subunit ChlD-like protein</fullName>
    </submittedName>
</protein>
<dbReference type="InterPro" id="IPR002035">
    <property type="entry name" value="VWF_A"/>
</dbReference>
<organism evidence="2 3">
    <name type="scientific">Chitinasiproducens palmae</name>
    <dbReference type="NCBI Taxonomy" id="1770053"/>
    <lineage>
        <taxon>Bacteria</taxon>
        <taxon>Pseudomonadati</taxon>
        <taxon>Pseudomonadota</taxon>
        <taxon>Betaproteobacteria</taxon>
        <taxon>Burkholderiales</taxon>
        <taxon>Burkholderiaceae</taxon>
        <taxon>Chitinasiproducens</taxon>
    </lineage>
</organism>
<dbReference type="EMBL" id="FNLO01000009">
    <property type="protein sequence ID" value="SDV49699.1"/>
    <property type="molecule type" value="Genomic_DNA"/>
</dbReference>
<evidence type="ECO:0000259" key="1">
    <source>
        <dbReference type="Pfam" id="PF13519"/>
    </source>
</evidence>
<dbReference type="InterPro" id="IPR036465">
    <property type="entry name" value="vWFA_dom_sf"/>
</dbReference>
<accession>A0A1H2PS12</accession>
<dbReference type="PANTHER" id="PTHR35023:SF1">
    <property type="entry name" value="MG-PROTOPORPHYRIN IX CHELATASE"/>
    <property type="match status" value="1"/>
</dbReference>
<sequence length="234" mass="24890">MRWLSVPGAMPAMRGVGGRRHRRGRAAAPVGALDWPATLRVKGPSALVADHLRHRARPSERGLLQCVLLDCSASMRAGQRLALAKGLLVALFEHAYLQRSEVALICFDGNGAALRVPPSRVPGGVAGAVARWLQPIGGGGGTPLAAAAALAAQTLRRAALRRPAQLRELWVFTDARTAVLPPRPAAADAAFIVDFEQGTLRLGRAARLAERWQAQCIDADALREALTSRMRDGA</sequence>
<dbReference type="SUPFAM" id="SSF53300">
    <property type="entry name" value="vWA-like"/>
    <property type="match status" value="1"/>
</dbReference>
<evidence type="ECO:0000313" key="3">
    <source>
        <dbReference type="Proteomes" id="UP000243719"/>
    </source>
</evidence>
<name>A0A1H2PS12_9BURK</name>